<dbReference type="PROSITE" id="PS51160">
    <property type="entry name" value="ACYLPHOSPHATASE_3"/>
    <property type="match status" value="1"/>
</dbReference>
<accession>A0ABX8B8K8</accession>
<dbReference type="RefSeq" id="WP_014100926.1">
    <property type="nucleotide sequence ID" value="NZ_CP072643.1"/>
</dbReference>
<gene>
    <name evidence="7" type="ORF">J8C05_11235</name>
</gene>
<dbReference type="InterPro" id="IPR001792">
    <property type="entry name" value="Acylphosphatase-like_dom"/>
</dbReference>
<proteinExistence type="inferred from homology"/>
<keyword evidence="8" id="KW-1185">Reference proteome</keyword>
<evidence type="ECO:0000259" key="6">
    <source>
        <dbReference type="PROSITE" id="PS51160"/>
    </source>
</evidence>
<dbReference type="PROSITE" id="PS00151">
    <property type="entry name" value="ACYLPHOSPHATASE_2"/>
    <property type="match status" value="1"/>
</dbReference>
<dbReference type="PANTHER" id="PTHR47268">
    <property type="entry name" value="ACYLPHOSPHATASE"/>
    <property type="match status" value="1"/>
</dbReference>
<dbReference type="SUPFAM" id="SSF54975">
    <property type="entry name" value="Acylphosphatase/BLUF domain-like"/>
    <property type="match status" value="1"/>
</dbReference>
<protein>
    <recommendedName>
        <fullName evidence="2 4">acylphosphatase</fullName>
        <ecNumber evidence="2 4">3.6.1.7</ecNumber>
    </recommendedName>
</protein>
<evidence type="ECO:0000256" key="4">
    <source>
        <dbReference type="PROSITE-ProRule" id="PRU00520"/>
    </source>
</evidence>
<comment type="catalytic activity">
    <reaction evidence="3 4">
        <text>an acyl phosphate + H2O = a carboxylate + phosphate + H(+)</text>
        <dbReference type="Rhea" id="RHEA:14965"/>
        <dbReference type="ChEBI" id="CHEBI:15377"/>
        <dbReference type="ChEBI" id="CHEBI:15378"/>
        <dbReference type="ChEBI" id="CHEBI:29067"/>
        <dbReference type="ChEBI" id="CHEBI:43474"/>
        <dbReference type="ChEBI" id="CHEBI:59918"/>
        <dbReference type="EC" id="3.6.1.7"/>
    </reaction>
</comment>
<feature type="domain" description="Acylphosphatase-like" evidence="6">
    <location>
        <begin position="5"/>
        <end position="92"/>
    </location>
</feature>
<dbReference type="Pfam" id="PF00708">
    <property type="entry name" value="Acylphosphatase"/>
    <property type="match status" value="1"/>
</dbReference>
<evidence type="ECO:0000313" key="8">
    <source>
        <dbReference type="Proteomes" id="UP000677668"/>
    </source>
</evidence>
<dbReference type="InterPro" id="IPR017968">
    <property type="entry name" value="Acylphosphatase_CS"/>
</dbReference>
<evidence type="ECO:0000313" key="7">
    <source>
        <dbReference type="EMBL" id="QUV95416.1"/>
    </source>
</evidence>
<dbReference type="PANTHER" id="PTHR47268:SF4">
    <property type="entry name" value="ACYLPHOSPHATASE"/>
    <property type="match status" value="1"/>
</dbReference>
<evidence type="ECO:0000256" key="3">
    <source>
        <dbReference type="ARBA" id="ARBA00047645"/>
    </source>
</evidence>
<dbReference type="EC" id="3.6.1.7" evidence="2 4"/>
<reference evidence="7 8" key="1">
    <citation type="submission" date="2021-03" db="EMBL/GenBank/DDBJ databases">
        <title>Genomic and phenotypic characterization of Chloracidobacterium isolates provides evidence for multiple species.</title>
        <authorList>
            <person name="Saini M.K."/>
            <person name="Costas A.M.G."/>
            <person name="Tank M."/>
            <person name="Bryant D.A."/>
        </authorList>
    </citation>
    <scope>NUCLEOTIDE SEQUENCE [LARGE SCALE GENOMIC DNA]</scope>
    <source>
        <strain evidence="7 8">N</strain>
    </source>
</reference>
<dbReference type="Proteomes" id="UP000677668">
    <property type="component" value="Chromosome 2"/>
</dbReference>
<dbReference type="InterPro" id="IPR036046">
    <property type="entry name" value="Acylphosphatase-like_dom_sf"/>
</dbReference>
<dbReference type="InterPro" id="IPR020456">
    <property type="entry name" value="Acylphosphatase"/>
</dbReference>
<evidence type="ECO:0000256" key="2">
    <source>
        <dbReference type="ARBA" id="ARBA00012150"/>
    </source>
</evidence>
<dbReference type="Gene3D" id="3.30.70.100">
    <property type="match status" value="1"/>
</dbReference>
<name>A0ABX8B8K8_9BACT</name>
<feature type="active site" evidence="4">
    <location>
        <position position="38"/>
    </location>
</feature>
<evidence type="ECO:0000256" key="1">
    <source>
        <dbReference type="ARBA" id="ARBA00005614"/>
    </source>
</evidence>
<evidence type="ECO:0000256" key="5">
    <source>
        <dbReference type="RuleBase" id="RU004168"/>
    </source>
</evidence>
<sequence>MAVIARHFRITGRVQGVGYRYFVLCVARELGIVGWVRNLPDGSVEAWAKGSPNVLETFQHELSFGPYNAQVTGIEVTEADASIKYDEFRILR</sequence>
<organism evidence="7 8">
    <name type="scientific">Chloracidobacterium sp. N</name>
    <dbReference type="NCBI Taxonomy" id="2821540"/>
    <lineage>
        <taxon>Bacteria</taxon>
        <taxon>Pseudomonadati</taxon>
        <taxon>Acidobacteriota</taxon>
        <taxon>Terriglobia</taxon>
        <taxon>Terriglobales</taxon>
        <taxon>Acidobacteriaceae</taxon>
        <taxon>Chloracidobacterium</taxon>
        <taxon>Chloracidobacterium aggregatum</taxon>
    </lineage>
</organism>
<keyword evidence="4" id="KW-0378">Hydrolase</keyword>
<dbReference type="EMBL" id="CP072643">
    <property type="protein sequence ID" value="QUV95416.1"/>
    <property type="molecule type" value="Genomic_DNA"/>
</dbReference>
<feature type="active site" evidence="4">
    <location>
        <position position="20"/>
    </location>
</feature>
<comment type="similarity">
    <text evidence="1 5">Belongs to the acylphosphatase family.</text>
</comment>
<dbReference type="PRINTS" id="PR00112">
    <property type="entry name" value="ACYLPHPHTASE"/>
</dbReference>